<keyword evidence="1" id="KW-0805">Transcription regulation</keyword>
<dbReference type="InterPro" id="IPR046348">
    <property type="entry name" value="SIS_dom_sf"/>
</dbReference>
<evidence type="ECO:0000256" key="2">
    <source>
        <dbReference type="ARBA" id="ARBA00023125"/>
    </source>
</evidence>
<evidence type="ECO:0000313" key="7">
    <source>
        <dbReference type="Proteomes" id="UP000276128"/>
    </source>
</evidence>
<dbReference type="PANTHER" id="PTHR30514">
    <property type="entry name" value="GLUCOKINASE"/>
    <property type="match status" value="1"/>
</dbReference>
<proteinExistence type="predicted"/>
<dbReference type="SUPFAM" id="SSF46689">
    <property type="entry name" value="Homeodomain-like"/>
    <property type="match status" value="1"/>
</dbReference>
<feature type="domain" description="HTH rpiR-type" evidence="4">
    <location>
        <begin position="5"/>
        <end position="81"/>
    </location>
</feature>
<dbReference type="InterPro" id="IPR036388">
    <property type="entry name" value="WH-like_DNA-bd_sf"/>
</dbReference>
<evidence type="ECO:0000259" key="5">
    <source>
        <dbReference type="PROSITE" id="PS51464"/>
    </source>
</evidence>
<evidence type="ECO:0000313" key="6">
    <source>
        <dbReference type="EMBL" id="RTE03566.1"/>
    </source>
</evidence>
<dbReference type="InterPro" id="IPR009057">
    <property type="entry name" value="Homeodomain-like_sf"/>
</dbReference>
<protein>
    <submittedName>
        <fullName evidence="6">MurR/RpiR family transcriptional regulator</fullName>
    </submittedName>
</protein>
<dbReference type="InterPro" id="IPR001347">
    <property type="entry name" value="SIS_dom"/>
</dbReference>
<gene>
    <name evidence="6" type="ORF">EJQ19_27970</name>
</gene>
<dbReference type="Proteomes" id="UP000276128">
    <property type="component" value="Unassembled WGS sequence"/>
</dbReference>
<reference evidence="6 7" key="1">
    <citation type="submission" date="2018-12" db="EMBL/GenBank/DDBJ databases">
        <title>Bacillus ochoae sp. nov., Paenibacillus whitsoniae sp. nov., Paenibacillus spiritus sp. nov. Isolated from the Mars Exploration Rover during spacecraft assembly.</title>
        <authorList>
            <person name="Seuylemezian A."/>
            <person name="Vaishampayan P."/>
        </authorList>
    </citation>
    <scope>NUCLEOTIDE SEQUENCE [LARGE SCALE GENOMIC DNA]</scope>
    <source>
        <strain evidence="6 7">MER 54</strain>
    </source>
</reference>
<evidence type="ECO:0000256" key="1">
    <source>
        <dbReference type="ARBA" id="ARBA00023015"/>
    </source>
</evidence>
<name>A0A430J650_9BACL</name>
<keyword evidence="3" id="KW-0804">Transcription</keyword>
<dbReference type="GO" id="GO:1901135">
    <property type="term" value="P:carbohydrate derivative metabolic process"/>
    <property type="evidence" value="ECO:0007669"/>
    <property type="project" value="InterPro"/>
</dbReference>
<comment type="caution">
    <text evidence="6">The sequence shown here is derived from an EMBL/GenBank/DDBJ whole genome shotgun (WGS) entry which is preliminary data.</text>
</comment>
<keyword evidence="7" id="KW-1185">Reference proteome</keyword>
<dbReference type="SUPFAM" id="SSF53697">
    <property type="entry name" value="SIS domain"/>
    <property type="match status" value="1"/>
</dbReference>
<dbReference type="PROSITE" id="PS51071">
    <property type="entry name" value="HTH_RPIR"/>
    <property type="match status" value="1"/>
</dbReference>
<dbReference type="GO" id="GO:0003677">
    <property type="term" value="F:DNA binding"/>
    <property type="evidence" value="ECO:0007669"/>
    <property type="project" value="UniProtKB-KW"/>
</dbReference>
<feature type="domain" description="SIS" evidence="5">
    <location>
        <begin position="128"/>
        <end position="268"/>
    </location>
</feature>
<dbReference type="InterPro" id="IPR035472">
    <property type="entry name" value="RpiR-like_SIS"/>
</dbReference>
<organism evidence="6 7">
    <name type="scientific">Paenibacillus whitsoniae</name>
    <dbReference type="NCBI Taxonomy" id="2496558"/>
    <lineage>
        <taxon>Bacteria</taxon>
        <taxon>Bacillati</taxon>
        <taxon>Bacillota</taxon>
        <taxon>Bacilli</taxon>
        <taxon>Bacillales</taxon>
        <taxon>Paenibacillaceae</taxon>
        <taxon>Paenibacillus</taxon>
    </lineage>
</organism>
<dbReference type="Gene3D" id="3.40.50.10490">
    <property type="entry name" value="Glucose-6-phosphate isomerase like protein, domain 1"/>
    <property type="match status" value="1"/>
</dbReference>
<dbReference type="AlphaFoldDB" id="A0A430J650"/>
<sequence>MSIHDNILIKIRDMRDSLTPVEKLVADYILDNVADIPHLSIKSLAQLTKTSDASVLRFCKTMGYKGYRNFIVSISASVGSMDEDQKDQYTDIQPGDDLPIIISNIFHNNSKSIEDTLSVIDKSEIARAVKVLRECNRIVFFGIGASGLVGIDAEQKFSRINKMCHTYTDGHSQLTAATLMDKKDVAIFISNSGSTSEILDTLDIVKKNGATVIAITKYNKSELAEKANIVLSISTPELTIRSGAMGSRIAMLTVIDVLFAGVASAEYKNVKKYLSKTHDIIASTKHRK</sequence>
<dbReference type="InterPro" id="IPR047640">
    <property type="entry name" value="RpiR-like"/>
</dbReference>
<dbReference type="EMBL" id="RXHU01000101">
    <property type="protein sequence ID" value="RTE03566.1"/>
    <property type="molecule type" value="Genomic_DNA"/>
</dbReference>
<dbReference type="CDD" id="cd05013">
    <property type="entry name" value="SIS_RpiR"/>
    <property type="match status" value="1"/>
</dbReference>
<dbReference type="Pfam" id="PF01380">
    <property type="entry name" value="SIS"/>
    <property type="match status" value="1"/>
</dbReference>
<dbReference type="GO" id="GO:0097367">
    <property type="term" value="F:carbohydrate derivative binding"/>
    <property type="evidence" value="ECO:0007669"/>
    <property type="project" value="InterPro"/>
</dbReference>
<dbReference type="Gene3D" id="1.10.10.10">
    <property type="entry name" value="Winged helix-like DNA-binding domain superfamily/Winged helix DNA-binding domain"/>
    <property type="match status" value="1"/>
</dbReference>
<keyword evidence="2" id="KW-0238">DNA-binding</keyword>
<dbReference type="PANTHER" id="PTHR30514:SF1">
    <property type="entry name" value="HTH-TYPE TRANSCRIPTIONAL REGULATOR HEXR-RELATED"/>
    <property type="match status" value="1"/>
</dbReference>
<evidence type="ECO:0000259" key="4">
    <source>
        <dbReference type="PROSITE" id="PS51071"/>
    </source>
</evidence>
<dbReference type="PROSITE" id="PS51464">
    <property type="entry name" value="SIS"/>
    <property type="match status" value="1"/>
</dbReference>
<dbReference type="InterPro" id="IPR000281">
    <property type="entry name" value="HTH_RpiR"/>
</dbReference>
<dbReference type="RefSeq" id="WP_126144523.1">
    <property type="nucleotide sequence ID" value="NZ_RXHU01000101.1"/>
</dbReference>
<evidence type="ECO:0000256" key="3">
    <source>
        <dbReference type="ARBA" id="ARBA00023163"/>
    </source>
</evidence>
<dbReference type="OrthoDB" id="370421at2"/>
<dbReference type="GO" id="GO:0003700">
    <property type="term" value="F:DNA-binding transcription factor activity"/>
    <property type="evidence" value="ECO:0007669"/>
    <property type="project" value="InterPro"/>
</dbReference>
<dbReference type="Pfam" id="PF01418">
    <property type="entry name" value="HTH_6"/>
    <property type="match status" value="1"/>
</dbReference>
<accession>A0A430J650</accession>